<protein>
    <submittedName>
        <fullName evidence="1">Uncharacterized protein</fullName>
    </submittedName>
</protein>
<name>A0A645FU23_9ZZZZ</name>
<accession>A0A645FU23</accession>
<evidence type="ECO:0000313" key="1">
    <source>
        <dbReference type="EMBL" id="MPN17987.1"/>
    </source>
</evidence>
<reference evidence="1" key="1">
    <citation type="submission" date="2019-08" db="EMBL/GenBank/DDBJ databases">
        <authorList>
            <person name="Kucharzyk K."/>
            <person name="Murdoch R.W."/>
            <person name="Higgins S."/>
            <person name="Loffler F."/>
        </authorList>
    </citation>
    <scope>NUCLEOTIDE SEQUENCE</scope>
</reference>
<dbReference type="EMBL" id="VSSQ01065240">
    <property type="protein sequence ID" value="MPN17987.1"/>
    <property type="molecule type" value="Genomic_DNA"/>
</dbReference>
<dbReference type="AlphaFoldDB" id="A0A645FU23"/>
<gene>
    <name evidence="1" type="ORF">SDC9_165345</name>
</gene>
<sequence length="100" mass="11198">MGYINSQNQLEAKRIVVIELKKIKNNTQIINGQIVDVSQNSPVFIVVPLNNKNSQYQIETDSNTIKKIVTGQKIIAAIKPDEKITNTFNLVKIISSTSKE</sequence>
<proteinExistence type="predicted"/>
<comment type="caution">
    <text evidence="1">The sequence shown here is derived from an EMBL/GenBank/DDBJ whole genome shotgun (WGS) entry which is preliminary data.</text>
</comment>
<organism evidence="1">
    <name type="scientific">bioreactor metagenome</name>
    <dbReference type="NCBI Taxonomy" id="1076179"/>
    <lineage>
        <taxon>unclassified sequences</taxon>
        <taxon>metagenomes</taxon>
        <taxon>ecological metagenomes</taxon>
    </lineage>
</organism>